<gene>
    <name evidence="2" type="ORF">ARGLB_022_00020</name>
</gene>
<evidence type="ECO:0000313" key="3">
    <source>
        <dbReference type="Proteomes" id="UP000003828"/>
    </source>
</evidence>
<dbReference type="Proteomes" id="UP000003828">
    <property type="component" value="Unassembled WGS sequence"/>
</dbReference>
<sequence length="166" mass="19417">MSYYEQPTNAVLNVSAYIFKRLRKLGPVEAIKLQKLLYYCNAWSLAGRGYPLFQDEIQAWKHGPVIASIYPLHRGEIDLNQWPHGSPHDLSVEDQQLVDDIVDTYGGLSGWRLRNLTHQETPWIEAWEKARQGKILRVPIDHEMIRDFYREEQTVGWPKNAAIFRK</sequence>
<dbReference type="OrthoDB" id="9799173at2"/>
<name>H0QIH6_ARTG1</name>
<reference evidence="2 3" key="1">
    <citation type="submission" date="2011-12" db="EMBL/GenBank/DDBJ databases">
        <title>Whole genome shotgun sequence of Arthrobacter globiformis NBRC 12137.</title>
        <authorList>
            <person name="Miyazawa S."/>
            <person name="Hosoyama A."/>
            <person name="Tsuchikane K."/>
            <person name="Katsumata H."/>
            <person name="Yamazaki S."/>
            <person name="Fujita N."/>
        </authorList>
    </citation>
    <scope>NUCLEOTIDE SEQUENCE [LARGE SCALE GENOMIC DNA]</scope>
    <source>
        <strain evidence="2 3">NBRC 12137</strain>
    </source>
</reference>
<dbReference type="AlphaFoldDB" id="H0QIH6"/>
<organism evidence="2 3">
    <name type="scientific">Arthrobacter globiformis (strain ATCC 8010 / DSM 20124 / JCM 1332 / NBRC 12137 / NCIMB 8907 / NRRL B-2979 / 168)</name>
    <dbReference type="NCBI Taxonomy" id="1077972"/>
    <lineage>
        <taxon>Bacteria</taxon>
        <taxon>Bacillati</taxon>
        <taxon>Actinomycetota</taxon>
        <taxon>Actinomycetes</taxon>
        <taxon>Micrococcales</taxon>
        <taxon>Micrococcaceae</taxon>
        <taxon>Arthrobacter</taxon>
    </lineage>
</organism>
<dbReference type="EMBL" id="BAEG01000022">
    <property type="protein sequence ID" value="GAB12627.1"/>
    <property type="molecule type" value="Genomic_DNA"/>
</dbReference>
<evidence type="ECO:0000259" key="1">
    <source>
        <dbReference type="Pfam" id="PF13274"/>
    </source>
</evidence>
<protein>
    <recommendedName>
        <fullName evidence="1">Antitoxin SocA-like Panacea domain-containing protein</fullName>
    </recommendedName>
</protein>
<feature type="domain" description="Antitoxin SocA-like Panacea" evidence="1">
    <location>
        <begin position="33"/>
        <end position="123"/>
    </location>
</feature>
<dbReference type="Pfam" id="PF13274">
    <property type="entry name" value="SocA_Panacea"/>
    <property type="match status" value="1"/>
</dbReference>
<proteinExistence type="predicted"/>
<dbReference type="eggNOG" id="COG3600">
    <property type="taxonomic scope" value="Bacteria"/>
</dbReference>
<evidence type="ECO:0000313" key="2">
    <source>
        <dbReference type="EMBL" id="GAB12627.1"/>
    </source>
</evidence>
<dbReference type="InterPro" id="IPR025272">
    <property type="entry name" value="SocA_Panacea"/>
</dbReference>
<comment type="caution">
    <text evidence="2">The sequence shown here is derived from an EMBL/GenBank/DDBJ whole genome shotgun (WGS) entry which is preliminary data.</text>
</comment>
<dbReference type="RefSeq" id="WP_003798973.1">
    <property type="nucleotide sequence ID" value="NZ_BAEG01000022.1"/>
</dbReference>
<accession>H0QIH6</accession>
<keyword evidence="3" id="KW-1185">Reference proteome</keyword>